<gene>
    <name evidence="6" type="ORF">PBOR_35190</name>
</gene>
<dbReference type="OrthoDB" id="9804819at2"/>
<evidence type="ECO:0000256" key="2">
    <source>
        <dbReference type="ARBA" id="ARBA00022448"/>
    </source>
</evidence>
<evidence type="ECO:0000259" key="5">
    <source>
        <dbReference type="PROSITE" id="PS50893"/>
    </source>
</evidence>
<dbReference type="HOGENOM" id="CLU_000604_1_2_9"/>
<comment type="similarity">
    <text evidence="1">Belongs to the ABC transporter superfamily.</text>
</comment>
<protein>
    <submittedName>
        <fullName evidence="6">Bacitracin ABC transporter ATP-binding protein</fullName>
    </submittedName>
</protein>
<evidence type="ECO:0000256" key="4">
    <source>
        <dbReference type="ARBA" id="ARBA00022840"/>
    </source>
</evidence>
<organism evidence="6 7">
    <name type="scientific">Paenibacillus borealis</name>
    <dbReference type="NCBI Taxonomy" id="160799"/>
    <lineage>
        <taxon>Bacteria</taxon>
        <taxon>Bacillati</taxon>
        <taxon>Bacillota</taxon>
        <taxon>Bacilli</taxon>
        <taxon>Bacillales</taxon>
        <taxon>Paenibacillaceae</taxon>
        <taxon>Paenibacillus</taxon>
    </lineage>
</organism>
<dbReference type="EMBL" id="CP009285">
    <property type="protein sequence ID" value="AIQ61567.1"/>
    <property type="molecule type" value="Genomic_DNA"/>
</dbReference>
<dbReference type="InterPro" id="IPR027417">
    <property type="entry name" value="P-loop_NTPase"/>
</dbReference>
<dbReference type="AlphaFoldDB" id="A0A089LKZ2"/>
<accession>A0A089LKZ2</accession>
<evidence type="ECO:0000313" key="7">
    <source>
        <dbReference type="Proteomes" id="UP000029518"/>
    </source>
</evidence>
<dbReference type="PROSITE" id="PS50893">
    <property type="entry name" value="ABC_TRANSPORTER_2"/>
    <property type="match status" value="1"/>
</dbReference>
<reference evidence="6" key="1">
    <citation type="submission" date="2014-08" db="EMBL/GenBank/DDBJ databases">
        <title>Comparative genomics of the Paenibacillus odorifer group.</title>
        <authorList>
            <person name="den Bakker H.C."/>
            <person name="Tsai Y.-C.Y.-C."/>
            <person name="Martin N."/>
            <person name="Korlach J."/>
            <person name="Wiedmann M."/>
        </authorList>
    </citation>
    <scope>NUCLEOTIDE SEQUENCE [LARGE SCALE GENOMIC DNA]</scope>
    <source>
        <strain evidence="6">DSM 13188</strain>
    </source>
</reference>
<dbReference type="RefSeq" id="WP_042218449.1">
    <property type="nucleotide sequence ID" value="NZ_CP009285.1"/>
</dbReference>
<proteinExistence type="inferred from homology"/>
<keyword evidence="7" id="KW-1185">Reference proteome</keyword>
<dbReference type="Gene3D" id="3.40.50.300">
    <property type="entry name" value="P-loop containing nucleotide triphosphate hydrolases"/>
    <property type="match status" value="1"/>
</dbReference>
<keyword evidence="4 6" id="KW-0067">ATP-binding</keyword>
<dbReference type="PANTHER" id="PTHR43335:SF4">
    <property type="entry name" value="ABC TRANSPORTER, ATP-BINDING PROTEIN"/>
    <property type="match status" value="1"/>
</dbReference>
<dbReference type="SMART" id="SM00382">
    <property type="entry name" value="AAA"/>
    <property type="match status" value="1"/>
</dbReference>
<dbReference type="SUPFAM" id="SSF52540">
    <property type="entry name" value="P-loop containing nucleoside triphosphate hydrolases"/>
    <property type="match status" value="1"/>
</dbReference>
<evidence type="ECO:0000256" key="1">
    <source>
        <dbReference type="ARBA" id="ARBA00005417"/>
    </source>
</evidence>
<dbReference type="InterPro" id="IPR003439">
    <property type="entry name" value="ABC_transporter-like_ATP-bd"/>
</dbReference>
<name>A0A089LKZ2_PAEBO</name>
<keyword evidence="2" id="KW-0813">Transport</keyword>
<dbReference type="KEGG" id="pbd:PBOR_35190"/>
<evidence type="ECO:0000256" key="3">
    <source>
        <dbReference type="ARBA" id="ARBA00022741"/>
    </source>
</evidence>
<sequence>MSAMIQTEQLTKHFGSNHAVNGLSLEVNQGEIYGFLGLNGAGKTTTIRMLLGMIRPDSGSSYVFGQRVDAGSHKLWANIGYMVEMPYSYPELTVRENLEIIRRLRGIADRRAIDSIIDKLQLTAYRDRKAGTLSLGNGQRLGLAKAMLHHPQVLILDEPTNGLDPAGIVEVRELLRELALNHGVTIFISSHILGEVSRLTTRIGIVHQGRLLQETDVKDLQHLLRRRLLVQTRDSASARSRLLQAGYAVQQAGEETLLLRDERAIANPDHVSKLLVYADMPPTLIQVEEEDLEAYFLRMIESEGGGMKG</sequence>
<dbReference type="Pfam" id="PF00005">
    <property type="entry name" value="ABC_tran"/>
    <property type="match status" value="1"/>
</dbReference>
<dbReference type="GO" id="GO:0005524">
    <property type="term" value="F:ATP binding"/>
    <property type="evidence" value="ECO:0007669"/>
    <property type="project" value="UniProtKB-KW"/>
</dbReference>
<keyword evidence="3" id="KW-0547">Nucleotide-binding</keyword>
<dbReference type="Proteomes" id="UP000029518">
    <property type="component" value="Chromosome"/>
</dbReference>
<dbReference type="InterPro" id="IPR003593">
    <property type="entry name" value="AAA+_ATPase"/>
</dbReference>
<dbReference type="PANTHER" id="PTHR43335">
    <property type="entry name" value="ABC TRANSPORTER, ATP-BINDING PROTEIN"/>
    <property type="match status" value="1"/>
</dbReference>
<dbReference type="GO" id="GO:0016887">
    <property type="term" value="F:ATP hydrolysis activity"/>
    <property type="evidence" value="ECO:0007669"/>
    <property type="project" value="InterPro"/>
</dbReference>
<evidence type="ECO:0000313" key="6">
    <source>
        <dbReference type="EMBL" id="AIQ61567.1"/>
    </source>
</evidence>
<feature type="domain" description="ABC transporter" evidence="5">
    <location>
        <begin position="5"/>
        <end position="233"/>
    </location>
</feature>